<protein>
    <submittedName>
        <fullName evidence="1">Uncharacterized protein</fullName>
    </submittedName>
</protein>
<gene>
    <name evidence="1" type="ORF">ABT322_34230</name>
</gene>
<keyword evidence="2" id="KW-1185">Reference proteome</keyword>
<dbReference type="RefSeq" id="WP_350725750.1">
    <property type="nucleotide sequence ID" value="NZ_JBEPCO010000076.1"/>
</dbReference>
<name>A0ABV1VQE8_9ACTN</name>
<comment type="caution">
    <text evidence="1">The sequence shown here is derived from an EMBL/GenBank/DDBJ whole genome shotgun (WGS) entry which is preliminary data.</text>
</comment>
<evidence type="ECO:0000313" key="1">
    <source>
        <dbReference type="EMBL" id="MER6908703.1"/>
    </source>
</evidence>
<sequence length="43" mass="4623">MSKAQEAAQSMEITVDATDVEVLVDTAAVTRSEDVEQEGGYTF</sequence>
<evidence type="ECO:0000313" key="2">
    <source>
        <dbReference type="Proteomes" id="UP001490330"/>
    </source>
</evidence>
<dbReference type="EMBL" id="JBEPCV010000050">
    <property type="protein sequence ID" value="MER6908703.1"/>
    <property type="molecule type" value="Genomic_DNA"/>
</dbReference>
<reference evidence="1 2" key="1">
    <citation type="submission" date="2024-06" db="EMBL/GenBank/DDBJ databases">
        <title>The Natural Products Discovery Center: Release of the First 8490 Sequenced Strains for Exploring Actinobacteria Biosynthetic Diversity.</title>
        <authorList>
            <person name="Kalkreuter E."/>
            <person name="Kautsar S.A."/>
            <person name="Yang D."/>
            <person name="Bader C.D."/>
            <person name="Teijaro C.N."/>
            <person name="Fluegel L."/>
            <person name="Davis C.M."/>
            <person name="Simpson J.R."/>
            <person name="Lauterbach L."/>
            <person name="Steele A.D."/>
            <person name="Gui C."/>
            <person name="Meng S."/>
            <person name="Li G."/>
            <person name="Viehrig K."/>
            <person name="Ye F."/>
            <person name="Su P."/>
            <person name="Kiefer A.F."/>
            <person name="Nichols A."/>
            <person name="Cepeda A.J."/>
            <person name="Yan W."/>
            <person name="Fan B."/>
            <person name="Jiang Y."/>
            <person name="Adhikari A."/>
            <person name="Zheng C.-J."/>
            <person name="Schuster L."/>
            <person name="Cowan T.M."/>
            <person name="Smanski M.J."/>
            <person name="Chevrette M.G."/>
            <person name="De Carvalho L.P.S."/>
            <person name="Shen B."/>
        </authorList>
    </citation>
    <scope>NUCLEOTIDE SEQUENCE [LARGE SCALE GENOMIC DNA]</scope>
    <source>
        <strain evidence="1 2">NPDC000632</strain>
    </source>
</reference>
<accession>A0ABV1VQE8</accession>
<proteinExistence type="predicted"/>
<organism evidence="1 2">
    <name type="scientific">Streptomyces flaveolus</name>
    <dbReference type="NCBI Taxonomy" id="67297"/>
    <lineage>
        <taxon>Bacteria</taxon>
        <taxon>Bacillati</taxon>
        <taxon>Actinomycetota</taxon>
        <taxon>Actinomycetes</taxon>
        <taxon>Kitasatosporales</taxon>
        <taxon>Streptomycetaceae</taxon>
        <taxon>Streptomyces</taxon>
    </lineage>
</organism>
<dbReference type="Proteomes" id="UP001490330">
    <property type="component" value="Unassembled WGS sequence"/>
</dbReference>